<keyword evidence="3" id="KW-1185">Reference proteome</keyword>
<proteinExistence type="predicted"/>
<evidence type="ECO:0000313" key="2">
    <source>
        <dbReference type="EMBL" id="KJA16458.1"/>
    </source>
</evidence>
<protein>
    <recommendedName>
        <fullName evidence="4">F-box domain-containing protein</fullName>
    </recommendedName>
</protein>
<keyword evidence="1" id="KW-0812">Transmembrane</keyword>
<feature type="transmembrane region" description="Helical" evidence="1">
    <location>
        <begin position="274"/>
        <end position="296"/>
    </location>
</feature>
<dbReference type="AlphaFoldDB" id="A0A0D2LZU7"/>
<keyword evidence="1" id="KW-0472">Membrane</keyword>
<gene>
    <name evidence="2" type="ORF">HYPSUDRAFT_71377</name>
</gene>
<dbReference type="EMBL" id="KN817621">
    <property type="protein sequence ID" value="KJA16458.1"/>
    <property type="molecule type" value="Genomic_DNA"/>
</dbReference>
<organism evidence="2 3">
    <name type="scientific">Hypholoma sublateritium (strain FD-334 SS-4)</name>
    <dbReference type="NCBI Taxonomy" id="945553"/>
    <lineage>
        <taxon>Eukaryota</taxon>
        <taxon>Fungi</taxon>
        <taxon>Dikarya</taxon>
        <taxon>Basidiomycota</taxon>
        <taxon>Agaricomycotina</taxon>
        <taxon>Agaricomycetes</taxon>
        <taxon>Agaricomycetidae</taxon>
        <taxon>Agaricales</taxon>
        <taxon>Agaricineae</taxon>
        <taxon>Strophariaceae</taxon>
        <taxon>Hypholoma</taxon>
    </lineage>
</organism>
<reference evidence="3" key="1">
    <citation type="submission" date="2014-04" db="EMBL/GenBank/DDBJ databases">
        <title>Evolutionary Origins and Diversification of the Mycorrhizal Mutualists.</title>
        <authorList>
            <consortium name="DOE Joint Genome Institute"/>
            <consortium name="Mycorrhizal Genomics Consortium"/>
            <person name="Kohler A."/>
            <person name="Kuo A."/>
            <person name="Nagy L.G."/>
            <person name="Floudas D."/>
            <person name="Copeland A."/>
            <person name="Barry K.W."/>
            <person name="Cichocki N."/>
            <person name="Veneault-Fourrey C."/>
            <person name="LaButti K."/>
            <person name="Lindquist E.A."/>
            <person name="Lipzen A."/>
            <person name="Lundell T."/>
            <person name="Morin E."/>
            <person name="Murat C."/>
            <person name="Riley R."/>
            <person name="Ohm R."/>
            <person name="Sun H."/>
            <person name="Tunlid A."/>
            <person name="Henrissat B."/>
            <person name="Grigoriev I.V."/>
            <person name="Hibbett D.S."/>
            <person name="Martin F."/>
        </authorList>
    </citation>
    <scope>NUCLEOTIDE SEQUENCE [LARGE SCALE GENOMIC DNA]</scope>
    <source>
        <strain evidence="3">FD-334 SS-4</strain>
    </source>
</reference>
<dbReference type="STRING" id="945553.A0A0D2LZU7"/>
<evidence type="ECO:0008006" key="4">
    <source>
        <dbReference type="Google" id="ProtNLM"/>
    </source>
</evidence>
<accession>A0A0D2LZU7</accession>
<sequence length="425" mass="47500">MAQGLSIPFDILEDIIDILAADDDTDSTFVKPCALLCRSLLHRSRKHIFRTITIGLPMTLTDERPKLFPQMPSRLSRLMSRTPEIADYVRVLQLGVGTGKKYYSKCRQLPSTLCQFKHVETLLLSAQSASRTKSVKILDWTDVRPPMQNAILSIIQLGTLKTLILWKIIFPIFQVKFGVNVRALHTADVDFFEPNDEGSQAGPEPQDAVQPIQLRTYSMGYNCGAQSTILLEAKWSYGRPVFDFSHLRNLDAECYFLPLDFDVVRSIINKTAHLTSLFLAINCLATTALGVLLGGLSGTTLRTLKKITIYRPVIHGWNGTPMAGLNDGLLAMSRFPNVLEELKYSERLLLEDLRYSGGAELEKLDATLGSPKWQCLKAVSLGFTVRHRHGPASAKQVETALRQQHFPILSGREKVSLSFLVVNDT</sequence>
<evidence type="ECO:0000256" key="1">
    <source>
        <dbReference type="SAM" id="Phobius"/>
    </source>
</evidence>
<dbReference type="Proteomes" id="UP000054270">
    <property type="component" value="Unassembled WGS sequence"/>
</dbReference>
<dbReference type="OrthoDB" id="2745898at2759"/>
<evidence type="ECO:0000313" key="3">
    <source>
        <dbReference type="Proteomes" id="UP000054270"/>
    </source>
</evidence>
<name>A0A0D2LZU7_HYPSF</name>
<keyword evidence="1" id="KW-1133">Transmembrane helix</keyword>